<dbReference type="AlphaFoldDB" id="A0A9X3EPF6"/>
<feature type="chain" id="PRO_5040722667" description="Histidine phosphatase family protein" evidence="1">
    <location>
        <begin position="19"/>
        <end position="199"/>
    </location>
</feature>
<gene>
    <name evidence="2" type="ORF">OUO13_14690</name>
</gene>
<name>A0A9X3EPF6_9GAMM</name>
<comment type="caution">
    <text evidence="2">The sequence shown here is derived from an EMBL/GenBank/DDBJ whole genome shotgun (WGS) entry which is preliminary data.</text>
</comment>
<dbReference type="Proteomes" id="UP001150830">
    <property type="component" value="Unassembled WGS sequence"/>
</dbReference>
<dbReference type="InterPro" id="IPR029033">
    <property type="entry name" value="His_PPase_superfam"/>
</dbReference>
<dbReference type="RefSeq" id="WP_283174643.1">
    <property type="nucleotide sequence ID" value="NZ_JAPNOA010000055.1"/>
</dbReference>
<accession>A0A9X3EPF6</accession>
<dbReference type="EMBL" id="JAPNOA010000055">
    <property type="protein sequence ID" value="MCY0966433.1"/>
    <property type="molecule type" value="Genomic_DNA"/>
</dbReference>
<keyword evidence="1" id="KW-0732">Signal</keyword>
<dbReference type="SUPFAM" id="SSF53254">
    <property type="entry name" value="Phosphoglycerate mutase-like"/>
    <property type="match status" value="1"/>
</dbReference>
<evidence type="ECO:0008006" key="4">
    <source>
        <dbReference type="Google" id="ProtNLM"/>
    </source>
</evidence>
<feature type="signal peptide" evidence="1">
    <location>
        <begin position="1"/>
        <end position="18"/>
    </location>
</feature>
<evidence type="ECO:0000313" key="3">
    <source>
        <dbReference type="Proteomes" id="UP001150830"/>
    </source>
</evidence>
<sequence length="199" mass="22032">MKSLLALVACLCASMCLAVEQTGTLQERQQLRNLWQRAHQPGHILLVQAADASPAGTQEQGKEHDCYKQMNLTSIGVNRSLRYYRTLRRHDLKQAMVYSSENCAAIETATRLGLGVVHLLPMLNPQLVNNYVDGLQGQALKGWIMEQPLNQPLVLVTQRANIVDLAGVVPEPDHATLLSFDENGYLVAIGVLPLLELIR</sequence>
<evidence type="ECO:0000313" key="2">
    <source>
        <dbReference type="EMBL" id="MCY0966433.1"/>
    </source>
</evidence>
<dbReference type="Gene3D" id="3.40.50.1240">
    <property type="entry name" value="Phosphoglycerate mutase-like"/>
    <property type="match status" value="1"/>
</dbReference>
<reference evidence="2" key="1">
    <citation type="submission" date="2022-11" db="EMBL/GenBank/DDBJ databases">
        <title>Parathalassolutuus dongxingensis gen. nov., sp. nov., a novel member of family Oceanospirillaceae isolated from a coastal shrimp pond in Guangxi, China.</title>
        <authorList>
            <person name="Chen H."/>
        </authorList>
    </citation>
    <scope>NUCLEOTIDE SEQUENCE</scope>
    <source>
        <strain evidence="2">G-43</strain>
    </source>
</reference>
<organism evidence="2 3">
    <name type="scientific">Parathalassolituus penaei</name>
    <dbReference type="NCBI Taxonomy" id="2997323"/>
    <lineage>
        <taxon>Bacteria</taxon>
        <taxon>Pseudomonadati</taxon>
        <taxon>Pseudomonadota</taxon>
        <taxon>Gammaproteobacteria</taxon>
        <taxon>Oceanospirillales</taxon>
        <taxon>Oceanospirillaceae</taxon>
        <taxon>Parathalassolituus</taxon>
    </lineage>
</organism>
<proteinExistence type="predicted"/>
<protein>
    <recommendedName>
        <fullName evidence="4">Histidine phosphatase family protein</fullName>
    </recommendedName>
</protein>
<keyword evidence="3" id="KW-1185">Reference proteome</keyword>
<evidence type="ECO:0000256" key="1">
    <source>
        <dbReference type="SAM" id="SignalP"/>
    </source>
</evidence>